<feature type="non-terminal residue" evidence="1">
    <location>
        <position position="1"/>
    </location>
</feature>
<accession>A0ABT2KR55</accession>
<dbReference type="EMBL" id="NTHN02000051">
    <property type="protein sequence ID" value="MCT4372647.1"/>
    <property type="molecule type" value="Genomic_DNA"/>
</dbReference>
<proteinExistence type="predicted"/>
<organism evidence="1 2">
    <name type="scientific">Alloyangia mangrovi</name>
    <dbReference type="NCBI Taxonomy" id="1779329"/>
    <lineage>
        <taxon>Bacteria</taxon>
        <taxon>Pseudomonadati</taxon>
        <taxon>Pseudomonadota</taxon>
        <taxon>Alphaproteobacteria</taxon>
        <taxon>Rhodobacterales</taxon>
        <taxon>Roseobacteraceae</taxon>
        <taxon>Alloyangia</taxon>
    </lineage>
</organism>
<keyword evidence="2" id="KW-1185">Reference proteome</keyword>
<gene>
    <name evidence="1" type="ORF">CLG85_021000</name>
</gene>
<reference evidence="2" key="1">
    <citation type="submission" date="2023-07" db="EMBL/GenBank/DDBJ databases">
        <title>Yangia mangrovi SAOS 153D genome.</title>
        <authorList>
            <person name="Verma A."/>
            <person name="Pal Y."/>
            <person name="Sundharam S."/>
            <person name="Bisht B."/>
            <person name="Srinivasan K."/>
        </authorList>
    </citation>
    <scope>NUCLEOTIDE SEQUENCE [LARGE SCALE GENOMIC DNA]</scope>
    <source>
        <strain evidence="2">SAOS 153D</strain>
    </source>
</reference>
<comment type="caution">
    <text evidence="1">The sequence shown here is derived from an EMBL/GenBank/DDBJ whole genome shotgun (WGS) entry which is preliminary data.</text>
</comment>
<protein>
    <recommendedName>
        <fullName evidence="3">IS30 family transposase</fullName>
    </recommendedName>
</protein>
<dbReference type="Proteomes" id="UP000217448">
    <property type="component" value="Unassembled WGS sequence"/>
</dbReference>
<evidence type="ECO:0008006" key="3">
    <source>
        <dbReference type="Google" id="ProtNLM"/>
    </source>
</evidence>
<evidence type="ECO:0000313" key="2">
    <source>
        <dbReference type="Proteomes" id="UP000217448"/>
    </source>
</evidence>
<evidence type="ECO:0000313" key="1">
    <source>
        <dbReference type="EMBL" id="MCT4372647.1"/>
    </source>
</evidence>
<name>A0ABT2KR55_9RHOB</name>
<sequence length="60" mass="7434">RPSRRHRRSDRWRIRWRPLTNRYLRSICQRVNATPRKCLGYRTPAEVFEAKLVDIQDRLI</sequence>